<evidence type="ECO:0000256" key="2">
    <source>
        <dbReference type="ARBA" id="ARBA00022692"/>
    </source>
</evidence>
<keyword evidence="4 5" id="KW-0472">Membrane</keyword>
<comment type="similarity">
    <text evidence="5">Belongs to the steroid 5-alpha reductase family. Polyprenal reductase subfamily.</text>
</comment>
<dbReference type="PROSITE" id="PS50244">
    <property type="entry name" value="S5A_REDUCTASE"/>
    <property type="match status" value="1"/>
</dbReference>
<comment type="subcellular location">
    <subcellularLocation>
        <location evidence="1">Endomembrane system</location>
        <topology evidence="1">Multi-pass membrane protein</topology>
    </subcellularLocation>
    <subcellularLocation>
        <location evidence="5">Endoplasmic reticulum membrane</location>
    </subcellularLocation>
</comment>
<evidence type="ECO:0000256" key="4">
    <source>
        <dbReference type="ARBA" id="ARBA00023136"/>
    </source>
</evidence>
<protein>
    <recommendedName>
        <fullName evidence="5">Polyprenal reductase</fullName>
        <ecNumber evidence="5">1.3.1.94</ecNumber>
    </recommendedName>
</protein>
<dbReference type="EC" id="1.3.1.94" evidence="5"/>
<comment type="function">
    <text evidence="5">Plays a key role in early steps of protein N-linked glycosylation by being involved in the conversion of polyprenol into dolichol. Acts as a polyprenal reductase that mediates the reduction of polyprenal into dolichal in a NADP-dependent mechanism. Dolichols are required for the synthesis of dolichol-linked monosaccharides and the oligosaccharide precursor used for N-glycosylation.</text>
</comment>
<keyword evidence="5" id="KW-0521">NADP</keyword>
<dbReference type="GO" id="GO:0102389">
    <property type="term" value="F:polyprenol reductase activity"/>
    <property type="evidence" value="ECO:0007669"/>
    <property type="project" value="UniProtKB-UniRule"/>
</dbReference>
<dbReference type="GO" id="GO:0005789">
    <property type="term" value="C:endoplasmic reticulum membrane"/>
    <property type="evidence" value="ECO:0007669"/>
    <property type="project" value="UniProtKB-SubCell"/>
</dbReference>
<accession>A0A9P8CA83</accession>
<sequence length="308" mass="34397">MSAILTDLLSPFAEPAIICTLFFTLGTVVSLGGVLIPSFRKNIMNYGSRGVNEVTTSPAQQTSLDSLIEWIAAFRIPHSWFTHYYVLSVLSSLFWAYQIVMQGSVFRLLTSYSSRGLEDSMSREQVFLVWGMMMAQGVRRLYESVVFAKSSNAKMWIGLWILGLAYYYFIGVAIWVEAIPVLTTDAPVTIDSRLSAKTIFSIAVFVTGSTMQHICHKHLANLKKYSLPQHPLFSTVVCPHYTCECFVYLAMAMAAAPPGSTFNSTVLSGLGFVAANLGVTADSTRKWYVEKFGVEKVNGRWRMIPFMY</sequence>
<keyword evidence="5" id="KW-0256">Endoplasmic reticulum</keyword>
<organism evidence="7 8">
    <name type="scientific">Amylocarpus encephaloides</name>
    <dbReference type="NCBI Taxonomy" id="45428"/>
    <lineage>
        <taxon>Eukaryota</taxon>
        <taxon>Fungi</taxon>
        <taxon>Dikarya</taxon>
        <taxon>Ascomycota</taxon>
        <taxon>Pezizomycotina</taxon>
        <taxon>Leotiomycetes</taxon>
        <taxon>Helotiales</taxon>
        <taxon>Helotiales incertae sedis</taxon>
        <taxon>Amylocarpus</taxon>
    </lineage>
</organism>
<feature type="transmembrane region" description="Helical" evidence="5">
    <location>
        <begin position="154"/>
        <end position="176"/>
    </location>
</feature>
<keyword evidence="8" id="KW-1185">Reference proteome</keyword>
<dbReference type="PANTHER" id="PTHR14624:SF0">
    <property type="entry name" value="POLYPRENOL REDUCTASE"/>
    <property type="match status" value="1"/>
</dbReference>
<dbReference type="GO" id="GO:0016095">
    <property type="term" value="P:polyprenol catabolic process"/>
    <property type="evidence" value="ECO:0007669"/>
    <property type="project" value="UniProtKB-UniRule"/>
</dbReference>
<feature type="transmembrane region" description="Helical" evidence="5">
    <location>
        <begin position="196"/>
        <end position="215"/>
    </location>
</feature>
<evidence type="ECO:0000313" key="7">
    <source>
        <dbReference type="EMBL" id="KAG9239235.1"/>
    </source>
</evidence>
<dbReference type="GO" id="GO:0003865">
    <property type="term" value="F:3-oxo-5-alpha-steroid 4-dehydrogenase activity"/>
    <property type="evidence" value="ECO:0007669"/>
    <property type="project" value="TreeGrafter"/>
</dbReference>
<feature type="transmembrane region" description="Helical" evidence="5">
    <location>
        <begin position="12"/>
        <end position="36"/>
    </location>
</feature>
<dbReference type="InterPro" id="IPR039698">
    <property type="entry name" value="Dfg10/SRD5A3"/>
</dbReference>
<dbReference type="GO" id="GO:0160198">
    <property type="term" value="F:polyprenal reductase activity"/>
    <property type="evidence" value="ECO:0007669"/>
    <property type="project" value="UniProtKB-EC"/>
</dbReference>
<evidence type="ECO:0000313" key="8">
    <source>
        <dbReference type="Proteomes" id="UP000824998"/>
    </source>
</evidence>
<keyword evidence="2 5" id="KW-0812">Transmembrane</keyword>
<dbReference type="InterPro" id="IPR001104">
    <property type="entry name" value="3-oxo-5_a-steroid_4-DH_C"/>
</dbReference>
<comment type="pathway">
    <text evidence="5">Protein modification; protein glycosylation.</text>
</comment>
<feature type="domain" description="3-oxo-5-alpha-steroid 4-dehydrogenase C-terminal" evidence="6">
    <location>
        <begin position="196"/>
        <end position="308"/>
    </location>
</feature>
<dbReference type="OrthoDB" id="541710at2759"/>
<feature type="transmembrane region" description="Helical" evidence="5">
    <location>
        <begin position="125"/>
        <end position="142"/>
    </location>
</feature>
<reference evidence="7" key="1">
    <citation type="journal article" date="2021" name="IMA Fungus">
        <title>Genomic characterization of three marine fungi, including Emericellopsis atlantica sp. nov. with signatures of a generalist lifestyle and marine biomass degradation.</title>
        <authorList>
            <person name="Hagestad O.C."/>
            <person name="Hou L."/>
            <person name="Andersen J.H."/>
            <person name="Hansen E.H."/>
            <person name="Altermark B."/>
            <person name="Li C."/>
            <person name="Kuhnert E."/>
            <person name="Cox R.J."/>
            <person name="Crous P.W."/>
            <person name="Spatafora J.W."/>
            <person name="Lail K."/>
            <person name="Amirebrahimi M."/>
            <person name="Lipzen A."/>
            <person name="Pangilinan J."/>
            <person name="Andreopoulos W."/>
            <person name="Hayes R.D."/>
            <person name="Ng V."/>
            <person name="Grigoriev I.V."/>
            <person name="Jackson S.A."/>
            <person name="Sutton T.D.S."/>
            <person name="Dobson A.D.W."/>
            <person name="Rama T."/>
        </authorList>
    </citation>
    <scope>NUCLEOTIDE SEQUENCE</scope>
    <source>
        <strain evidence="7">TRa018bII</strain>
    </source>
</reference>
<dbReference type="Proteomes" id="UP000824998">
    <property type="component" value="Unassembled WGS sequence"/>
</dbReference>
<dbReference type="AlphaFoldDB" id="A0A9P8CA83"/>
<evidence type="ECO:0000256" key="5">
    <source>
        <dbReference type="RuleBase" id="RU367081"/>
    </source>
</evidence>
<dbReference type="EMBL" id="MU251360">
    <property type="protein sequence ID" value="KAG9239235.1"/>
    <property type="molecule type" value="Genomic_DNA"/>
</dbReference>
<evidence type="ECO:0000256" key="1">
    <source>
        <dbReference type="ARBA" id="ARBA00004127"/>
    </source>
</evidence>
<dbReference type="GO" id="GO:0006488">
    <property type="term" value="P:dolichol-linked oligosaccharide biosynthetic process"/>
    <property type="evidence" value="ECO:0007669"/>
    <property type="project" value="UniProtKB-UniRule"/>
</dbReference>
<proteinExistence type="inferred from homology"/>
<keyword evidence="5" id="KW-0560">Oxidoreductase</keyword>
<name>A0A9P8CA83_9HELO</name>
<comment type="caution">
    <text evidence="7">The sequence shown here is derived from an EMBL/GenBank/DDBJ whole genome shotgun (WGS) entry which is preliminary data.</text>
</comment>
<feature type="transmembrane region" description="Helical" evidence="5">
    <location>
        <begin position="84"/>
        <end position="105"/>
    </location>
</feature>
<dbReference type="Pfam" id="PF02544">
    <property type="entry name" value="Steroid_dh"/>
    <property type="match status" value="1"/>
</dbReference>
<comment type="catalytic activity">
    <reaction evidence="5">
        <text>a di-trans,poly-cis-dolichal + NADP(+) = a di-trans,poly-cis-polyprenal + NADPH + H(+)</text>
        <dbReference type="Rhea" id="RHEA:80727"/>
        <dbReference type="Rhea" id="RHEA-COMP:19536"/>
        <dbReference type="Rhea" id="RHEA-COMP:19537"/>
        <dbReference type="ChEBI" id="CHEBI:15378"/>
        <dbReference type="ChEBI" id="CHEBI:57783"/>
        <dbReference type="ChEBI" id="CHEBI:58349"/>
        <dbReference type="ChEBI" id="CHEBI:231623"/>
        <dbReference type="ChEBI" id="CHEBI:231637"/>
        <dbReference type="EC" id="1.3.1.94"/>
    </reaction>
    <physiologicalReaction direction="right-to-left" evidence="5">
        <dbReference type="Rhea" id="RHEA:80729"/>
    </physiologicalReaction>
</comment>
<keyword evidence="3 5" id="KW-1133">Transmembrane helix</keyword>
<evidence type="ECO:0000259" key="6">
    <source>
        <dbReference type="Pfam" id="PF02544"/>
    </source>
</evidence>
<gene>
    <name evidence="7" type="ORF">BJ875DRAFT_220565</name>
</gene>
<evidence type="ECO:0000256" key="3">
    <source>
        <dbReference type="ARBA" id="ARBA00022989"/>
    </source>
</evidence>
<dbReference type="PANTHER" id="PTHR14624">
    <property type="entry name" value="DFG10 PROTEIN"/>
    <property type="match status" value="1"/>
</dbReference>